<dbReference type="GO" id="GO:0052856">
    <property type="term" value="F:NAD(P)HX epimerase activity"/>
    <property type="evidence" value="ECO:0007669"/>
    <property type="project" value="UniProtKB-UniRule"/>
</dbReference>
<evidence type="ECO:0000256" key="18">
    <source>
        <dbReference type="HAMAP-Rule" id="MF_01966"/>
    </source>
</evidence>
<feature type="binding site" evidence="18">
    <location>
        <begin position="59"/>
        <end position="63"/>
    </location>
    <ligand>
        <name>(6S)-NADPHX</name>
        <dbReference type="ChEBI" id="CHEBI:64076"/>
    </ligand>
</feature>
<dbReference type="Proteomes" id="UP000811899">
    <property type="component" value="Unassembled WGS sequence"/>
</dbReference>
<evidence type="ECO:0000313" key="22">
    <source>
        <dbReference type="EMBL" id="MBT0662804.1"/>
    </source>
</evidence>
<dbReference type="HAMAP" id="MF_01966">
    <property type="entry name" value="NADHX_epimerase"/>
    <property type="match status" value="1"/>
</dbReference>
<name>A0AAW4KWW5_9BACT</name>
<keyword evidence="13" id="KW-0511">Multifunctional enzyme</keyword>
<feature type="binding site" evidence="17">
    <location>
        <position position="453"/>
    </location>
    <ligand>
        <name>(6S)-NADPHX</name>
        <dbReference type="ChEBI" id="CHEBI:64076"/>
    </ligand>
</feature>
<dbReference type="GO" id="GO:0005524">
    <property type="term" value="F:ATP binding"/>
    <property type="evidence" value="ECO:0007669"/>
    <property type="project" value="UniProtKB-UniRule"/>
</dbReference>
<comment type="catalytic activity">
    <reaction evidence="16 17 19">
        <text>(6S)-NADPHX + ADP = AMP + phosphate + NADPH + H(+)</text>
        <dbReference type="Rhea" id="RHEA:32235"/>
        <dbReference type="ChEBI" id="CHEBI:15378"/>
        <dbReference type="ChEBI" id="CHEBI:43474"/>
        <dbReference type="ChEBI" id="CHEBI:57783"/>
        <dbReference type="ChEBI" id="CHEBI:64076"/>
        <dbReference type="ChEBI" id="CHEBI:456215"/>
        <dbReference type="ChEBI" id="CHEBI:456216"/>
        <dbReference type="EC" id="4.2.1.136"/>
    </reaction>
</comment>
<gene>
    <name evidence="17" type="primary">nnrD</name>
    <name evidence="18" type="synonym">nnrE</name>
    <name evidence="22" type="ORF">KI809_00690</name>
</gene>
<comment type="caution">
    <text evidence="22">The sequence shown here is derived from an EMBL/GenBank/DDBJ whole genome shotgun (WGS) entry which is preliminary data.</text>
</comment>
<evidence type="ECO:0000256" key="16">
    <source>
        <dbReference type="ARBA" id="ARBA00049209"/>
    </source>
</evidence>
<protein>
    <recommendedName>
        <fullName evidence="19">Bifunctional NAD(P)H-hydrate repair enzyme</fullName>
    </recommendedName>
    <alternativeName>
        <fullName evidence="19">Nicotinamide nucleotide repair protein</fullName>
    </alternativeName>
    <domain>
        <recommendedName>
            <fullName evidence="19">ADP-dependent (S)-NAD(P)H-hydrate dehydratase</fullName>
            <ecNumber evidence="19">4.2.1.136</ecNumber>
        </recommendedName>
        <alternativeName>
            <fullName evidence="19">ADP-dependent NAD(P)HX dehydratase</fullName>
        </alternativeName>
    </domain>
    <domain>
        <recommendedName>
            <fullName evidence="19">NAD(P)H-hydrate epimerase</fullName>
            <ecNumber evidence="19">5.1.99.6</ecNumber>
        </recommendedName>
    </domain>
</protein>
<feature type="domain" description="YjeF N-terminal" evidence="21">
    <location>
        <begin position="9"/>
        <end position="219"/>
    </location>
</feature>
<dbReference type="PIRSF" id="PIRSF017184">
    <property type="entry name" value="Nnr"/>
    <property type="match status" value="1"/>
</dbReference>
<evidence type="ECO:0000259" key="20">
    <source>
        <dbReference type="PROSITE" id="PS51383"/>
    </source>
</evidence>
<dbReference type="PANTHER" id="PTHR12592:SF0">
    <property type="entry name" value="ATP-DEPENDENT (S)-NAD(P)H-HYDRATE DEHYDRATASE"/>
    <property type="match status" value="1"/>
</dbReference>
<dbReference type="RefSeq" id="WP_214169601.1">
    <property type="nucleotide sequence ID" value="NZ_JAHCVJ010000001.1"/>
</dbReference>
<evidence type="ECO:0000256" key="3">
    <source>
        <dbReference type="ARBA" id="ARBA00006001"/>
    </source>
</evidence>
<dbReference type="GO" id="GO:0046496">
    <property type="term" value="P:nicotinamide nucleotide metabolic process"/>
    <property type="evidence" value="ECO:0007669"/>
    <property type="project" value="UniProtKB-UniRule"/>
</dbReference>
<evidence type="ECO:0000256" key="12">
    <source>
        <dbReference type="ARBA" id="ARBA00023239"/>
    </source>
</evidence>
<evidence type="ECO:0000256" key="1">
    <source>
        <dbReference type="ARBA" id="ARBA00000013"/>
    </source>
</evidence>
<dbReference type="SUPFAM" id="SSF64153">
    <property type="entry name" value="YjeF N-terminal domain-like"/>
    <property type="match status" value="1"/>
</dbReference>
<evidence type="ECO:0000256" key="9">
    <source>
        <dbReference type="ARBA" id="ARBA00022958"/>
    </source>
</evidence>
<dbReference type="HAMAP" id="MF_01965">
    <property type="entry name" value="NADHX_dehydratase"/>
    <property type="match status" value="1"/>
</dbReference>
<evidence type="ECO:0000256" key="2">
    <source>
        <dbReference type="ARBA" id="ARBA00000909"/>
    </source>
</evidence>
<evidence type="ECO:0000256" key="5">
    <source>
        <dbReference type="ARBA" id="ARBA00022723"/>
    </source>
</evidence>
<keyword evidence="23" id="KW-1185">Reference proteome</keyword>
<dbReference type="PROSITE" id="PS51383">
    <property type="entry name" value="YJEF_C_3"/>
    <property type="match status" value="1"/>
</dbReference>
<dbReference type="CDD" id="cd01171">
    <property type="entry name" value="YXKO-related"/>
    <property type="match status" value="1"/>
</dbReference>
<evidence type="ECO:0000256" key="19">
    <source>
        <dbReference type="PIRNR" id="PIRNR017184"/>
    </source>
</evidence>
<dbReference type="FunFam" id="3.40.50.10260:FF:000003">
    <property type="entry name" value="Multifunctional fusion protein"/>
    <property type="match status" value="1"/>
</dbReference>
<feature type="binding site" evidence="17">
    <location>
        <position position="263"/>
    </location>
    <ligand>
        <name>(6S)-NADPHX</name>
        <dbReference type="ChEBI" id="CHEBI:64076"/>
    </ligand>
</feature>
<comment type="similarity">
    <text evidence="17">Belongs to the NnrD/CARKD family.</text>
</comment>
<feature type="binding site" evidence="18">
    <location>
        <position position="165"/>
    </location>
    <ligand>
        <name>K(+)</name>
        <dbReference type="ChEBI" id="CHEBI:29103"/>
    </ligand>
</feature>
<dbReference type="NCBIfam" id="TIGR00196">
    <property type="entry name" value="yjeF_cterm"/>
    <property type="match status" value="1"/>
</dbReference>
<evidence type="ECO:0000256" key="7">
    <source>
        <dbReference type="ARBA" id="ARBA00022840"/>
    </source>
</evidence>
<dbReference type="Gene3D" id="3.40.50.10260">
    <property type="entry name" value="YjeF N-terminal domain"/>
    <property type="match status" value="1"/>
</dbReference>
<evidence type="ECO:0000256" key="8">
    <source>
        <dbReference type="ARBA" id="ARBA00022857"/>
    </source>
</evidence>
<dbReference type="PROSITE" id="PS51385">
    <property type="entry name" value="YJEF_N"/>
    <property type="match status" value="1"/>
</dbReference>
<reference evidence="22 23" key="1">
    <citation type="submission" date="2021-05" db="EMBL/GenBank/DDBJ databases">
        <title>The draft genome of Geobacter pelophilus DSM 12255.</title>
        <authorList>
            <person name="Xu Z."/>
            <person name="Masuda Y."/>
            <person name="Itoh H."/>
            <person name="Senoo K."/>
        </authorList>
    </citation>
    <scope>NUCLEOTIDE SEQUENCE [LARGE SCALE GENOMIC DNA]</scope>
    <source>
        <strain evidence="22 23">DSM 12255</strain>
    </source>
</reference>
<comment type="function">
    <text evidence="14 19">Bifunctional enzyme that catalyzes the epimerization of the S- and R-forms of NAD(P)HX and the dehydration of the S-form of NAD(P)HX at the expense of ADP, which is converted to AMP. This allows the repair of both epimers of NAD(P)HX, a damaged form of NAD(P)H that is a result of enzymatic or heat-dependent hydration.</text>
</comment>
<dbReference type="SUPFAM" id="SSF53613">
    <property type="entry name" value="Ribokinase-like"/>
    <property type="match status" value="1"/>
</dbReference>
<organism evidence="22 23">
    <name type="scientific">Geoanaerobacter pelophilus</name>
    <dbReference type="NCBI Taxonomy" id="60036"/>
    <lineage>
        <taxon>Bacteria</taxon>
        <taxon>Pseudomonadati</taxon>
        <taxon>Thermodesulfobacteriota</taxon>
        <taxon>Desulfuromonadia</taxon>
        <taxon>Geobacterales</taxon>
        <taxon>Geobacteraceae</taxon>
        <taxon>Geoanaerobacter</taxon>
    </lineage>
</organism>
<dbReference type="PANTHER" id="PTHR12592">
    <property type="entry name" value="ATP-DEPENDENT (S)-NAD(P)H-HYDRATE DEHYDRATASE FAMILY MEMBER"/>
    <property type="match status" value="1"/>
</dbReference>
<dbReference type="PROSITE" id="PS01050">
    <property type="entry name" value="YJEF_C_2"/>
    <property type="match status" value="1"/>
</dbReference>
<evidence type="ECO:0000259" key="21">
    <source>
        <dbReference type="PROSITE" id="PS51385"/>
    </source>
</evidence>
<dbReference type="Pfam" id="PF01256">
    <property type="entry name" value="Carb_kinase"/>
    <property type="match status" value="1"/>
</dbReference>
<dbReference type="AlphaFoldDB" id="A0AAW4KWW5"/>
<evidence type="ECO:0000256" key="13">
    <source>
        <dbReference type="ARBA" id="ARBA00023268"/>
    </source>
</evidence>
<dbReference type="Gene3D" id="3.40.1190.20">
    <property type="match status" value="1"/>
</dbReference>
<proteinExistence type="inferred from homology"/>
<keyword evidence="12 17" id="KW-0456">Lyase</keyword>
<evidence type="ECO:0000256" key="15">
    <source>
        <dbReference type="ARBA" id="ARBA00048238"/>
    </source>
</evidence>
<feature type="binding site" evidence="18">
    <location>
        <position position="162"/>
    </location>
    <ligand>
        <name>(6S)-NADPHX</name>
        <dbReference type="ChEBI" id="CHEBI:64076"/>
    </ligand>
</feature>
<keyword evidence="9 18" id="KW-0630">Potassium</keyword>
<keyword evidence="11 18" id="KW-0413">Isomerase</keyword>
<dbReference type="InterPro" id="IPR030677">
    <property type="entry name" value="Nnr"/>
</dbReference>
<keyword evidence="8 17" id="KW-0521">NADP</keyword>
<keyword evidence="10 17" id="KW-0520">NAD</keyword>
<comment type="similarity">
    <text evidence="18">Belongs to the NnrE/AIBP family.</text>
</comment>
<feature type="binding site" evidence="18">
    <location>
        <position position="144"/>
    </location>
    <ligand>
        <name>(6S)-NADPHX</name>
        <dbReference type="ChEBI" id="CHEBI:64076"/>
    </ligand>
</feature>
<dbReference type="GO" id="GO:0052855">
    <property type="term" value="F:ADP-dependent NAD(P)H-hydrate dehydratase activity"/>
    <property type="evidence" value="ECO:0007669"/>
    <property type="project" value="UniProtKB-UniRule"/>
</dbReference>
<feature type="binding site" evidence="17">
    <location>
        <position position="386"/>
    </location>
    <ligand>
        <name>(6S)-NADPHX</name>
        <dbReference type="ChEBI" id="CHEBI:64076"/>
    </ligand>
</feature>
<comment type="similarity">
    <text evidence="3 19">In the N-terminal section; belongs to the NnrE/AIBP family.</text>
</comment>
<feature type="domain" description="YjeF C-terminal" evidence="20">
    <location>
        <begin position="228"/>
        <end position="512"/>
    </location>
</feature>
<comment type="catalytic activity">
    <reaction evidence="2 18 19">
        <text>(6R)-NADPHX = (6S)-NADPHX</text>
        <dbReference type="Rhea" id="RHEA:32227"/>
        <dbReference type="ChEBI" id="CHEBI:64076"/>
        <dbReference type="ChEBI" id="CHEBI:64077"/>
        <dbReference type="EC" id="5.1.99.6"/>
    </reaction>
</comment>
<feature type="binding site" evidence="17">
    <location>
        <begin position="423"/>
        <end position="427"/>
    </location>
    <ligand>
        <name>AMP</name>
        <dbReference type="ChEBI" id="CHEBI:456215"/>
    </ligand>
</feature>
<feature type="binding site" evidence="18">
    <location>
        <begin position="133"/>
        <end position="139"/>
    </location>
    <ligand>
        <name>(6S)-NADPHX</name>
        <dbReference type="ChEBI" id="CHEBI:64076"/>
    </ligand>
</feature>
<dbReference type="EC" id="4.2.1.136" evidence="19"/>
<dbReference type="InterPro" id="IPR004443">
    <property type="entry name" value="YjeF_N_dom"/>
</dbReference>
<comment type="catalytic activity">
    <reaction evidence="1 18 19">
        <text>(6R)-NADHX = (6S)-NADHX</text>
        <dbReference type="Rhea" id="RHEA:32215"/>
        <dbReference type="ChEBI" id="CHEBI:64074"/>
        <dbReference type="ChEBI" id="CHEBI:64075"/>
        <dbReference type="EC" id="5.1.99.6"/>
    </reaction>
</comment>
<feature type="binding site" evidence="17">
    <location>
        <position position="452"/>
    </location>
    <ligand>
        <name>AMP</name>
        <dbReference type="ChEBI" id="CHEBI:456215"/>
    </ligand>
</feature>
<feature type="binding site" evidence="17">
    <location>
        <position position="334"/>
    </location>
    <ligand>
        <name>(6S)-NADPHX</name>
        <dbReference type="ChEBI" id="CHEBI:64076"/>
    </ligand>
</feature>
<keyword evidence="6 17" id="KW-0547">Nucleotide-binding</keyword>
<comment type="subunit">
    <text evidence="17">Homotetramer.</text>
</comment>
<evidence type="ECO:0000256" key="10">
    <source>
        <dbReference type="ARBA" id="ARBA00023027"/>
    </source>
</evidence>
<evidence type="ECO:0000256" key="17">
    <source>
        <dbReference type="HAMAP-Rule" id="MF_01965"/>
    </source>
</evidence>
<accession>A0AAW4KWW5</accession>
<keyword evidence="5 18" id="KW-0479">Metal-binding</keyword>
<comment type="cofactor">
    <cofactor evidence="18 19">
        <name>K(+)</name>
        <dbReference type="ChEBI" id="CHEBI:29103"/>
    </cofactor>
    <text evidence="18 19">Binds 1 potassium ion per subunit.</text>
</comment>
<dbReference type="InterPro" id="IPR000631">
    <property type="entry name" value="CARKD"/>
</dbReference>
<dbReference type="GO" id="GO:0110051">
    <property type="term" value="P:metabolite repair"/>
    <property type="evidence" value="ECO:0007669"/>
    <property type="project" value="TreeGrafter"/>
</dbReference>
<comment type="function">
    <text evidence="17">Catalyzes the dehydration of the S-form of NAD(P)HX at the expense of ADP, which is converted to AMP. Together with NAD(P)HX epimerase, which catalyzes the epimerization of the S- and R-forms, the enzyme allows the repair of both epimers of NAD(P)HX, a damaged form of NAD(P)H that is a result of enzymatic or heat-dependent hydration.</text>
</comment>
<comment type="catalytic activity">
    <reaction evidence="15 17 19">
        <text>(6S)-NADHX + ADP = AMP + phosphate + NADH + H(+)</text>
        <dbReference type="Rhea" id="RHEA:32223"/>
        <dbReference type="ChEBI" id="CHEBI:15378"/>
        <dbReference type="ChEBI" id="CHEBI:43474"/>
        <dbReference type="ChEBI" id="CHEBI:57945"/>
        <dbReference type="ChEBI" id="CHEBI:64074"/>
        <dbReference type="ChEBI" id="CHEBI:456215"/>
        <dbReference type="ChEBI" id="CHEBI:456216"/>
        <dbReference type="EC" id="4.2.1.136"/>
    </reaction>
</comment>
<dbReference type="InterPro" id="IPR017953">
    <property type="entry name" value="Carbohydrate_kinase_pred_CS"/>
</dbReference>
<evidence type="ECO:0000256" key="4">
    <source>
        <dbReference type="ARBA" id="ARBA00009524"/>
    </source>
</evidence>
<evidence type="ECO:0000313" key="23">
    <source>
        <dbReference type="Proteomes" id="UP000811899"/>
    </source>
</evidence>
<evidence type="ECO:0000256" key="6">
    <source>
        <dbReference type="ARBA" id="ARBA00022741"/>
    </source>
</evidence>
<dbReference type="InterPro" id="IPR029056">
    <property type="entry name" value="Ribokinase-like"/>
</dbReference>
<comment type="similarity">
    <text evidence="4 19">In the C-terminal section; belongs to the NnrD/CARKD family.</text>
</comment>
<comment type="cofactor">
    <cofactor evidence="17">
        <name>Mg(2+)</name>
        <dbReference type="ChEBI" id="CHEBI:18420"/>
    </cofactor>
</comment>
<comment type="function">
    <text evidence="18">Catalyzes the epimerization of the S- and R-forms of NAD(P)HX, a damaged form of NAD(P)H that is a result of enzymatic or heat-dependent hydration. This is a prerequisite for the S-specific NAD(P)H-hydrate dehydratase to allow the repair of both epimers of NAD(P)HX.</text>
</comment>
<feature type="binding site" evidence="18">
    <location>
        <position position="60"/>
    </location>
    <ligand>
        <name>K(+)</name>
        <dbReference type="ChEBI" id="CHEBI:29103"/>
    </ligand>
</feature>
<dbReference type="Pfam" id="PF03853">
    <property type="entry name" value="YjeF_N"/>
    <property type="match status" value="1"/>
</dbReference>
<dbReference type="NCBIfam" id="TIGR00197">
    <property type="entry name" value="yjeF_nterm"/>
    <property type="match status" value="1"/>
</dbReference>
<dbReference type="EMBL" id="JAHCVJ010000001">
    <property type="protein sequence ID" value="MBT0662804.1"/>
    <property type="molecule type" value="Genomic_DNA"/>
</dbReference>
<keyword evidence="7 17" id="KW-0067">ATP-binding</keyword>
<sequence>MKVITSEEMQKIDHAAINNYGVPGIHLMERAGEACADAIRSRFSTATRKSVLIFAGKGNNGGDGYVIASKLHAFGWDVSLVILAHRSDISGDAEISLSRLPNSVMLKCCCDNESLAAFSDLGQYALVVDAIFGTGLKSEISGVYRQAIKLINSSGLPVIAVDIPSGVDGNTGAILGVAIRADLTITFAAAKLGHVLYPGAVCTGELMIADIGIPSEVVQRAHGYEFVDAGSATALLMPRLPVSHKGSFGHVLIVAGSTGHTGAAVLAGASAVRSGAGLVTLAVPSSLNQIFEIKTTEAMTLPIEDAGRGYLRRESLAHILAGLAGKNVVALGPGLSRQPETALLVQALLTAVSLPLVVDADGLNAISENVSVLGKRAASVVVLTPHPGEMARLTGLSIAEIEADRIGVSTKFAQLHKVYLILKGARTIIASPDGEVAINGSGNPGMASGGMGDVLTGIVASLIGQGYPPFNACRLAVFIHGYAADLVAQEKGEVGLIASDVVAKLPVALQRLLRDCKSRAGLDLQNYGKQSPRLS</sequence>
<evidence type="ECO:0000256" key="14">
    <source>
        <dbReference type="ARBA" id="ARBA00025153"/>
    </source>
</evidence>
<dbReference type="EC" id="5.1.99.6" evidence="19"/>
<dbReference type="GO" id="GO:0046872">
    <property type="term" value="F:metal ion binding"/>
    <property type="evidence" value="ECO:0007669"/>
    <property type="project" value="UniProtKB-UniRule"/>
</dbReference>
<dbReference type="InterPro" id="IPR036652">
    <property type="entry name" value="YjeF_N_dom_sf"/>
</dbReference>
<feature type="binding site" evidence="18">
    <location>
        <position position="129"/>
    </location>
    <ligand>
        <name>K(+)</name>
        <dbReference type="ChEBI" id="CHEBI:29103"/>
    </ligand>
</feature>
<evidence type="ECO:0000256" key="11">
    <source>
        <dbReference type="ARBA" id="ARBA00023235"/>
    </source>
</evidence>